<keyword evidence="4" id="KW-0645">Protease</keyword>
<dbReference type="PATRIC" id="fig|1423806.3.peg.1158"/>
<evidence type="ECO:0000313" key="4">
    <source>
        <dbReference type="EMBL" id="KRN05953.1"/>
    </source>
</evidence>
<comment type="caution">
    <text evidence="4">The sequence shown here is derived from an EMBL/GenBank/DDBJ whole genome shotgun (WGS) entry which is preliminary data.</text>
</comment>
<evidence type="ECO:0000256" key="2">
    <source>
        <dbReference type="SAM" id="Phobius"/>
    </source>
</evidence>
<evidence type="ECO:0000259" key="3">
    <source>
        <dbReference type="Pfam" id="PF02517"/>
    </source>
</evidence>
<keyword evidence="5" id="KW-1185">Reference proteome</keyword>
<dbReference type="PANTHER" id="PTHR36435">
    <property type="entry name" value="SLR1288 PROTEIN"/>
    <property type="match status" value="1"/>
</dbReference>
<keyword evidence="2" id="KW-0472">Membrane</keyword>
<name>A0A023CWA4_9LACO</name>
<accession>A0A023CWA4</accession>
<proteinExistence type="inferred from homology"/>
<dbReference type="AlphaFoldDB" id="A0A023CWA4"/>
<dbReference type="eggNOG" id="COG1266">
    <property type="taxonomic scope" value="Bacteria"/>
</dbReference>
<protein>
    <submittedName>
        <fullName evidence="4">CAAX family protease</fullName>
    </submittedName>
</protein>
<dbReference type="STRING" id="1423806.FD15_GL001137"/>
<gene>
    <name evidence="4" type="ORF">FD15_GL001137</name>
</gene>
<evidence type="ECO:0000256" key="1">
    <source>
        <dbReference type="ARBA" id="ARBA00009067"/>
    </source>
</evidence>
<dbReference type="RefSeq" id="WP_034987718.1">
    <property type="nucleotide sequence ID" value="NZ_AYZF01000013.1"/>
</dbReference>
<reference evidence="4 5" key="1">
    <citation type="journal article" date="2015" name="Genome Announc.">
        <title>Expanding the biotechnology potential of lactobacilli through comparative genomics of 213 strains and associated genera.</title>
        <authorList>
            <person name="Sun Z."/>
            <person name="Harris H.M."/>
            <person name="McCann A."/>
            <person name="Guo C."/>
            <person name="Argimon S."/>
            <person name="Zhang W."/>
            <person name="Yang X."/>
            <person name="Jeffery I.B."/>
            <person name="Cooney J.C."/>
            <person name="Kagawa T.F."/>
            <person name="Liu W."/>
            <person name="Song Y."/>
            <person name="Salvetti E."/>
            <person name="Wrobel A."/>
            <person name="Rasinkangas P."/>
            <person name="Parkhill J."/>
            <person name="Rea M.C."/>
            <person name="O'Sullivan O."/>
            <person name="Ritari J."/>
            <person name="Douillard F.P."/>
            <person name="Paul Ross R."/>
            <person name="Yang R."/>
            <person name="Briner A.E."/>
            <person name="Felis G.E."/>
            <person name="de Vos W.M."/>
            <person name="Barrangou R."/>
            <person name="Klaenhammer T.R."/>
            <person name="Caufield P.W."/>
            <person name="Cui Y."/>
            <person name="Zhang H."/>
            <person name="O'Toole P.W."/>
        </authorList>
    </citation>
    <scope>NUCLEOTIDE SEQUENCE [LARGE SCALE GENOMIC DNA]</scope>
    <source>
        <strain evidence="4 5">DSM 21376</strain>
    </source>
</reference>
<dbReference type="EMBL" id="AYZF01000013">
    <property type="protein sequence ID" value="KRN05953.1"/>
    <property type="molecule type" value="Genomic_DNA"/>
</dbReference>
<dbReference type="PANTHER" id="PTHR36435:SF6">
    <property type="entry name" value="ABORTIVE INFECTION PROTEIN"/>
    <property type="match status" value="1"/>
</dbReference>
<comment type="similarity">
    <text evidence="1">Belongs to the UPF0177 family.</text>
</comment>
<keyword evidence="2" id="KW-1133">Transmembrane helix</keyword>
<dbReference type="GO" id="GO:0080120">
    <property type="term" value="P:CAAX-box protein maturation"/>
    <property type="evidence" value="ECO:0007669"/>
    <property type="project" value="UniProtKB-ARBA"/>
</dbReference>
<evidence type="ECO:0000313" key="5">
    <source>
        <dbReference type="Proteomes" id="UP000050961"/>
    </source>
</evidence>
<feature type="transmembrane region" description="Helical" evidence="2">
    <location>
        <begin position="73"/>
        <end position="91"/>
    </location>
</feature>
<feature type="transmembrane region" description="Helical" evidence="2">
    <location>
        <begin position="33"/>
        <end position="52"/>
    </location>
</feature>
<dbReference type="Pfam" id="PF02517">
    <property type="entry name" value="Rce1-like"/>
    <property type="match status" value="1"/>
</dbReference>
<feature type="domain" description="CAAX prenyl protease 2/Lysostaphin resistance protein A-like" evidence="3">
    <location>
        <begin position="120"/>
        <end position="205"/>
    </location>
</feature>
<dbReference type="InterPro" id="IPR003675">
    <property type="entry name" value="Rce1/LyrA-like_dom"/>
</dbReference>
<dbReference type="OrthoDB" id="2194912at2"/>
<feature type="transmembrane region" description="Helical" evidence="2">
    <location>
        <begin position="111"/>
        <end position="130"/>
    </location>
</feature>
<dbReference type="Proteomes" id="UP000050961">
    <property type="component" value="Unassembled WGS sequence"/>
</dbReference>
<keyword evidence="4" id="KW-0378">Hydrolase</keyword>
<dbReference type="InterPro" id="IPR052710">
    <property type="entry name" value="CAAX_protease"/>
</dbReference>
<sequence>MNLKNNSLSLTLTYLLSMSLPSIFLAFFKNNNIYYSAITLCGLLGMLCMLFFNNKKYPFNNQVSSPNKTTARGAIGWGLVGTFAALLLQRLSFLVETNLFDQSLESQNTAATLNVLIHYPYYIIFVILAAPIMEELVFRKVLYGNLSTLIGPIGAALTSSTLFSIAHQDGHFITYAVMGLTFCYIYTKTGRLRASMLSHVLMNTVIVVSSLL</sequence>
<dbReference type="GO" id="GO:0006508">
    <property type="term" value="P:proteolysis"/>
    <property type="evidence" value="ECO:0007669"/>
    <property type="project" value="UniProtKB-KW"/>
</dbReference>
<feature type="transmembrane region" description="Helical" evidence="2">
    <location>
        <begin position="142"/>
        <end position="166"/>
    </location>
</feature>
<feature type="transmembrane region" description="Helical" evidence="2">
    <location>
        <begin position="172"/>
        <end position="187"/>
    </location>
</feature>
<dbReference type="GO" id="GO:0004175">
    <property type="term" value="F:endopeptidase activity"/>
    <property type="evidence" value="ECO:0007669"/>
    <property type="project" value="UniProtKB-ARBA"/>
</dbReference>
<organism evidence="4 5">
    <name type="scientific">Liquorilactobacillus sucicola DSM 21376 = JCM 15457</name>
    <dbReference type="NCBI Taxonomy" id="1423806"/>
    <lineage>
        <taxon>Bacteria</taxon>
        <taxon>Bacillati</taxon>
        <taxon>Bacillota</taxon>
        <taxon>Bacilli</taxon>
        <taxon>Lactobacillales</taxon>
        <taxon>Lactobacillaceae</taxon>
        <taxon>Liquorilactobacillus</taxon>
    </lineage>
</organism>
<keyword evidence="2" id="KW-0812">Transmembrane</keyword>
<feature type="transmembrane region" description="Helical" evidence="2">
    <location>
        <begin position="7"/>
        <end position="27"/>
    </location>
</feature>